<reference evidence="2 3" key="1">
    <citation type="submission" date="2020-02" db="EMBL/GenBank/DDBJ databases">
        <title>Draft genome sequence of Haematococcus lacustris strain NIES-144.</title>
        <authorList>
            <person name="Morimoto D."/>
            <person name="Nakagawa S."/>
            <person name="Yoshida T."/>
            <person name="Sawayama S."/>
        </authorList>
    </citation>
    <scope>NUCLEOTIDE SEQUENCE [LARGE SCALE GENOMIC DNA]</scope>
    <source>
        <strain evidence="2 3">NIES-144</strain>
    </source>
</reference>
<proteinExistence type="predicted"/>
<comment type="caution">
    <text evidence="2">The sequence shown here is derived from an EMBL/GenBank/DDBJ whole genome shotgun (WGS) entry which is preliminary data.</text>
</comment>
<dbReference type="EMBL" id="BLLF01009221">
    <property type="protein sequence ID" value="GFH33657.1"/>
    <property type="molecule type" value="Genomic_DNA"/>
</dbReference>
<feature type="non-terminal residue" evidence="2">
    <location>
        <position position="102"/>
    </location>
</feature>
<dbReference type="AlphaFoldDB" id="A0A6A0APU2"/>
<organism evidence="2 3">
    <name type="scientific">Haematococcus lacustris</name>
    <name type="common">Green alga</name>
    <name type="synonym">Haematococcus pluvialis</name>
    <dbReference type="NCBI Taxonomy" id="44745"/>
    <lineage>
        <taxon>Eukaryota</taxon>
        <taxon>Viridiplantae</taxon>
        <taxon>Chlorophyta</taxon>
        <taxon>core chlorophytes</taxon>
        <taxon>Chlorophyceae</taxon>
        <taxon>CS clade</taxon>
        <taxon>Chlamydomonadales</taxon>
        <taxon>Haematococcaceae</taxon>
        <taxon>Haematococcus</taxon>
    </lineage>
</organism>
<gene>
    <name evidence="2" type="ORF">HaLaN_33059</name>
</gene>
<keyword evidence="3" id="KW-1185">Reference proteome</keyword>
<accession>A0A6A0APU2</accession>
<evidence type="ECO:0000313" key="2">
    <source>
        <dbReference type="EMBL" id="GFH33657.1"/>
    </source>
</evidence>
<feature type="region of interest" description="Disordered" evidence="1">
    <location>
        <begin position="79"/>
        <end position="102"/>
    </location>
</feature>
<dbReference type="Proteomes" id="UP000485058">
    <property type="component" value="Unassembled WGS sequence"/>
</dbReference>
<name>A0A6A0APU2_HAELA</name>
<feature type="region of interest" description="Disordered" evidence="1">
    <location>
        <begin position="1"/>
        <end position="58"/>
    </location>
</feature>
<feature type="non-terminal residue" evidence="2">
    <location>
        <position position="1"/>
    </location>
</feature>
<sequence>MSFDFEDELGLPSEVAGQAEHPYTEVEGGEEALEPDAFMYEHRPSQTIEAEQEYEAEPGVKSEYDVAAEAAPQYGYDQSAMEEQAHAAQQGGNEPAGHMQYA</sequence>
<protein>
    <submittedName>
        <fullName evidence="2">Uncharacterized protein</fullName>
    </submittedName>
</protein>
<evidence type="ECO:0000256" key="1">
    <source>
        <dbReference type="SAM" id="MobiDB-lite"/>
    </source>
</evidence>
<evidence type="ECO:0000313" key="3">
    <source>
        <dbReference type="Proteomes" id="UP000485058"/>
    </source>
</evidence>